<dbReference type="Proteomes" id="UP001460270">
    <property type="component" value="Unassembled WGS sequence"/>
</dbReference>
<protein>
    <submittedName>
        <fullName evidence="2">Uncharacterized protein</fullName>
    </submittedName>
</protein>
<accession>A0AAW0NGR3</accession>
<evidence type="ECO:0000313" key="2">
    <source>
        <dbReference type="EMBL" id="KAK7896624.1"/>
    </source>
</evidence>
<keyword evidence="3" id="KW-1185">Reference proteome</keyword>
<feature type="compositionally biased region" description="Pro residues" evidence="1">
    <location>
        <begin position="160"/>
        <end position="174"/>
    </location>
</feature>
<gene>
    <name evidence="2" type="ORF">WMY93_021949</name>
</gene>
<evidence type="ECO:0000313" key="3">
    <source>
        <dbReference type="Proteomes" id="UP001460270"/>
    </source>
</evidence>
<organism evidence="2 3">
    <name type="scientific">Mugilogobius chulae</name>
    <name type="common">yellowstripe goby</name>
    <dbReference type="NCBI Taxonomy" id="88201"/>
    <lineage>
        <taxon>Eukaryota</taxon>
        <taxon>Metazoa</taxon>
        <taxon>Chordata</taxon>
        <taxon>Craniata</taxon>
        <taxon>Vertebrata</taxon>
        <taxon>Euteleostomi</taxon>
        <taxon>Actinopterygii</taxon>
        <taxon>Neopterygii</taxon>
        <taxon>Teleostei</taxon>
        <taxon>Neoteleostei</taxon>
        <taxon>Acanthomorphata</taxon>
        <taxon>Gobiaria</taxon>
        <taxon>Gobiiformes</taxon>
        <taxon>Gobioidei</taxon>
        <taxon>Gobiidae</taxon>
        <taxon>Gobionellinae</taxon>
        <taxon>Mugilogobius</taxon>
    </lineage>
</organism>
<sequence length="217" mass="23064">MPFQHIAVQGNSRERESNQAQPVYLKSLFQLCPSYSPTLFSISSAAAPRKHMCALPNRLFLGPGSTQLSQLAALLPFSGHPPRRQEDAEIHRSEARCARSILPSAPGSGRCFVSCFGPAPASPAVPAPPQLSAGFPGSDPALFLATFLHSVKTLTYRLPGPAPPPPGQTAPPPVLSSSSAFSLDSTLPGHHLGRLYNSRSCKCLSQAAIKNSPWPLH</sequence>
<reference evidence="3" key="1">
    <citation type="submission" date="2024-04" db="EMBL/GenBank/DDBJ databases">
        <title>Salinicola lusitanus LLJ914,a marine bacterium isolated from the Okinawa Trough.</title>
        <authorList>
            <person name="Li J."/>
        </authorList>
    </citation>
    <scope>NUCLEOTIDE SEQUENCE [LARGE SCALE GENOMIC DNA]</scope>
</reference>
<feature type="region of interest" description="Disordered" evidence="1">
    <location>
        <begin position="158"/>
        <end position="180"/>
    </location>
</feature>
<dbReference type="EMBL" id="JBBPFD010000015">
    <property type="protein sequence ID" value="KAK7896624.1"/>
    <property type="molecule type" value="Genomic_DNA"/>
</dbReference>
<comment type="caution">
    <text evidence="2">The sequence shown here is derived from an EMBL/GenBank/DDBJ whole genome shotgun (WGS) entry which is preliminary data.</text>
</comment>
<evidence type="ECO:0000256" key="1">
    <source>
        <dbReference type="SAM" id="MobiDB-lite"/>
    </source>
</evidence>
<dbReference type="AlphaFoldDB" id="A0AAW0NGR3"/>
<proteinExistence type="predicted"/>
<name>A0AAW0NGR3_9GOBI</name>